<name>A0ABU2GBR1_9EURY</name>
<evidence type="ECO:0000313" key="1">
    <source>
        <dbReference type="EMBL" id="MDS0298235.1"/>
    </source>
</evidence>
<dbReference type="RefSeq" id="WP_310923048.1">
    <property type="nucleotide sequence ID" value="NZ_JAMQOP010000001.1"/>
</dbReference>
<comment type="caution">
    <text evidence="1">The sequence shown here is derived from an EMBL/GenBank/DDBJ whole genome shotgun (WGS) entry which is preliminary data.</text>
</comment>
<keyword evidence="2" id="KW-1185">Reference proteome</keyword>
<protein>
    <submittedName>
        <fullName evidence="1">Uncharacterized protein</fullName>
    </submittedName>
</protein>
<accession>A0ABU2GBR1</accession>
<sequence length="199" mass="23453">MSQPISYLGYEPPYRTTFDVKDVPFAWRYDGKDNHRDLCALLLNYHKGTHTRDPTDRHDTWADREWARQQPNVLLFDNVASRVILSDGQKKWAKQLFNQLDYRRYEVRGSKGRGMVAVALVACAYVGWKSGLECHPNSSEMNRWFREALETYDISDEKFAKYFGRFQSDIERRNHLITRPFDDREPDLVDSYDDEMGGI</sequence>
<evidence type="ECO:0000313" key="2">
    <source>
        <dbReference type="Proteomes" id="UP001257060"/>
    </source>
</evidence>
<organism evidence="1 2">
    <name type="scientific">Halogeometricum salsisoli</name>
    <dbReference type="NCBI Taxonomy" id="2950536"/>
    <lineage>
        <taxon>Archaea</taxon>
        <taxon>Methanobacteriati</taxon>
        <taxon>Methanobacteriota</taxon>
        <taxon>Stenosarchaea group</taxon>
        <taxon>Halobacteria</taxon>
        <taxon>Halobacteriales</taxon>
        <taxon>Haloferacaceae</taxon>
        <taxon>Halogeometricum</taxon>
    </lineage>
</organism>
<dbReference type="Proteomes" id="UP001257060">
    <property type="component" value="Unassembled WGS sequence"/>
</dbReference>
<proteinExistence type="predicted"/>
<reference evidence="1 2" key="1">
    <citation type="submission" date="2022-06" db="EMBL/GenBank/DDBJ databases">
        <title>Halogeometricum sp. a new haloarchaeum isolate from saline soil.</title>
        <authorList>
            <person name="Strakova D."/>
            <person name="Galisteo C."/>
            <person name="Sanchez-Porro C."/>
            <person name="Ventosa A."/>
        </authorList>
    </citation>
    <scope>NUCLEOTIDE SEQUENCE [LARGE SCALE GENOMIC DNA]</scope>
    <source>
        <strain evidence="1 2">S1BR25-6</strain>
    </source>
</reference>
<gene>
    <name evidence="1" type="ORF">NDI76_05730</name>
</gene>
<dbReference type="EMBL" id="JAMQOP010000001">
    <property type="protein sequence ID" value="MDS0298235.1"/>
    <property type="molecule type" value="Genomic_DNA"/>
</dbReference>